<feature type="compositionally biased region" description="Polar residues" evidence="1">
    <location>
        <begin position="1"/>
        <end position="20"/>
    </location>
</feature>
<dbReference type="AlphaFoldDB" id="A0A0R2F6W5"/>
<reference evidence="4 6" key="4">
    <citation type="journal article" date="2021" name="Int. J. Food Microbiol.">
        <title>Safety demonstration of a microbial species for use in the food chain: Weissella confusa.</title>
        <authorList>
            <person name="Bourdichon F."/>
            <person name="Patrone V."/>
            <person name="Fontana A."/>
            <person name="Milani G."/>
            <person name="Morelli L."/>
        </authorList>
    </citation>
    <scope>NUCLEOTIDE SEQUENCE [LARGE SCALE GENOMIC DNA]</scope>
    <source>
        <strain evidence="3">CCUG 30943</strain>
        <strain evidence="4 6">CCUG 43002</strain>
    </source>
</reference>
<evidence type="ECO:0000313" key="5">
    <source>
        <dbReference type="EMBL" id="NBA11377.1"/>
    </source>
</evidence>
<dbReference type="Proteomes" id="UP000719917">
    <property type="component" value="Unassembled WGS sequence"/>
</dbReference>
<dbReference type="EMBL" id="JACSZT010000005">
    <property type="protein sequence ID" value="MBC6498598.1"/>
    <property type="molecule type" value="Genomic_DNA"/>
</dbReference>
<evidence type="ECO:0000313" key="4">
    <source>
        <dbReference type="EMBL" id="MBJ7638850.1"/>
    </source>
</evidence>
<evidence type="ECO:0000313" key="3">
    <source>
        <dbReference type="EMBL" id="MBJ7633080.1"/>
    </source>
</evidence>
<evidence type="ECO:0000313" key="6">
    <source>
        <dbReference type="Proteomes" id="UP000728106"/>
    </source>
</evidence>
<dbReference type="EMBL" id="JAAOCX010000010">
    <property type="protein sequence ID" value="MBJ7633080.1"/>
    <property type="molecule type" value="Genomic_DNA"/>
</dbReference>
<evidence type="ECO:0000313" key="2">
    <source>
        <dbReference type="EMBL" id="MBC6498598.1"/>
    </source>
</evidence>
<keyword evidence="6" id="KW-1185">Reference proteome</keyword>
<dbReference type="GeneID" id="57979357"/>
<comment type="caution">
    <text evidence="4">The sequence shown here is derived from an EMBL/GenBank/DDBJ whole genome shotgun (WGS) entry which is preliminary data.</text>
</comment>
<dbReference type="EMBL" id="JAAOCP010000005">
    <property type="protein sequence ID" value="MBJ7638850.1"/>
    <property type="molecule type" value="Genomic_DNA"/>
</dbReference>
<organism evidence="4 6">
    <name type="scientific">Weissella confusa</name>
    <name type="common">Lactobacillus confusus</name>
    <dbReference type="NCBI Taxonomy" id="1583"/>
    <lineage>
        <taxon>Bacteria</taxon>
        <taxon>Bacillati</taxon>
        <taxon>Bacillota</taxon>
        <taxon>Bacilli</taxon>
        <taxon>Lactobacillales</taxon>
        <taxon>Lactobacillaceae</taxon>
        <taxon>Weissella</taxon>
    </lineage>
</organism>
<dbReference type="EMBL" id="JAAAMQ010000005">
    <property type="protein sequence ID" value="NBA11377.1"/>
    <property type="molecule type" value="Genomic_DNA"/>
</dbReference>
<evidence type="ECO:0000256" key="1">
    <source>
        <dbReference type="SAM" id="MobiDB-lite"/>
    </source>
</evidence>
<reference evidence="2" key="3">
    <citation type="submission" date="2020-08" db="EMBL/GenBank/DDBJ databases">
        <title>Complete genome sequence of Weissella confusa strain FS54 provides insights into metabolic potential.</title>
        <authorList>
            <person name="Fhoula I."/>
            <person name="Najjari A."/>
            <person name="Lekired A."/>
            <person name="Bessrour-Aouam N."/>
            <person name="Jaballah S."/>
            <person name="Klibi N."/>
            <person name="Ouzari H.-I."/>
        </authorList>
    </citation>
    <scope>NUCLEOTIDE SEQUENCE</scope>
    <source>
        <strain evidence="2">FS54</strain>
    </source>
</reference>
<dbReference type="Proteomes" id="UP000650485">
    <property type="component" value="Unassembled WGS sequence"/>
</dbReference>
<protein>
    <submittedName>
        <fullName evidence="4">Uncharacterized protein</fullName>
    </submittedName>
</protein>
<gene>
    <name evidence="5" type="ORF">GTU77_04005</name>
    <name evidence="2" type="ORF">H7R52_07870</name>
    <name evidence="4" type="ORF">HAU20_05520</name>
    <name evidence="3" type="ORF">HAU43_08275</name>
</gene>
<sequence>MALPSNQRNGMHFQSTLSNVSKDKQKAVKYAQKGATRRDMLEIINAFNAAHPMDRISYR</sequence>
<reference evidence="4" key="2">
    <citation type="submission" date="2020-02" db="EMBL/GenBank/DDBJ databases">
        <authorList>
            <person name="Fontana A."/>
            <person name="Patrone V."/>
            <person name="Morelli L."/>
        </authorList>
    </citation>
    <scope>NUCLEOTIDE SEQUENCE</scope>
    <source>
        <strain evidence="3">CCUG 30943</strain>
        <strain evidence="4">CCUG 43002</strain>
    </source>
</reference>
<dbReference type="OrthoDB" id="2147255at2"/>
<name>A0A0R2F6W5_WEICO</name>
<accession>A0A0R2F6W5</accession>
<feature type="region of interest" description="Disordered" evidence="1">
    <location>
        <begin position="1"/>
        <end position="25"/>
    </location>
</feature>
<reference evidence="5" key="1">
    <citation type="submission" date="2020-01" db="EMBL/GenBank/DDBJ databases">
        <title>First Reported Case and Whole Genome of Weissella confusa in an Equid.</title>
        <authorList>
            <person name="Little S.V."/>
            <person name="Lawhon S.D."/>
        </authorList>
    </citation>
    <scope>NUCLEOTIDE SEQUENCE</scope>
    <source>
        <strain evidence="5">718955</strain>
    </source>
</reference>
<dbReference type="RefSeq" id="WP_003610218.1">
    <property type="nucleotide sequence ID" value="NZ_ALXH01000098.1"/>
</dbReference>
<dbReference type="Proteomes" id="UP000728106">
    <property type="component" value="Unassembled WGS sequence"/>
</dbReference>
<proteinExistence type="predicted"/>
<dbReference type="Proteomes" id="UP000808038">
    <property type="component" value="Unassembled WGS sequence"/>
</dbReference>